<sequence>MLRFVELNNTIMTTARAYFEIYKSLPVSVKSKVFSMIIKEESPLLSEIENSLIDVQQMKKGLKPKRNVKDLIASLRNE</sequence>
<dbReference type="AlphaFoldDB" id="A0A316EFF1"/>
<comment type="caution">
    <text evidence="1">The sequence shown here is derived from an EMBL/GenBank/DDBJ whole genome shotgun (WGS) entry which is preliminary data.</text>
</comment>
<evidence type="ECO:0000313" key="2">
    <source>
        <dbReference type="Proteomes" id="UP000245489"/>
    </source>
</evidence>
<proteinExistence type="predicted"/>
<dbReference type="EMBL" id="QGGO01000003">
    <property type="protein sequence ID" value="PWK28477.1"/>
    <property type="molecule type" value="Genomic_DNA"/>
</dbReference>
<keyword evidence="2" id="KW-1185">Reference proteome</keyword>
<protein>
    <submittedName>
        <fullName evidence="1">Uncharacterized protein</fullName>
    </submittedName>
</protein>
<accession>A0A316EFF1</accession>
<evidence type="ECO:0000313" key="1">
    <source>
        <dbReference type="EMBL" id="PWK28477.1"/>
    </source>
</evidence>
<name>A0A316EFF1_9BACT</name>
<gene>
    <name evidence="1" type="ORF">LV89_00681</name>
</gene>
<reference evidence="1 2" key="1">
    <citation type="submission" date="2018-05" db="EMBL/GenBank/DDBJ databases">
        <title>Genomic Encyclopedia of Archaeal and Bacterial Type Strains, Phase II (KMG-II): from individual species to whole genera.</title>
        <authorList>
            <person name="Goeker M."/>
        </authorList>
    </citation>
    <scope>NUCLEOTIDE SEQUENCE [LARGE SCALE GENOMIC DNA]</scope>
    <source>
        <strain evidence="1 2">DSM 22214</strain>
    </source>
</reference>
<dbReference type="Proteomes" id="UP000245489">
    <property type="component" value="Unassembled WGS sequence"/>
</dbReference>
<organism evidence="1 2">
    <name type="scientific">Arcicella aurantiaca</name>
    <dbReference type="NCBI Taxonomy" id="591202"/>
    <lineage>
        <taxon>Bacteria</taxon>
        <taxon>Pseudomonadati</taxon>
        <taxon>Bacteroidota</taxon>
        <taxon>Cytophagia</taxon>
        <taxon>Cytophagales</taxon>
        <taxon>Flectobacillaceae</taxon>
        <taxon>Arcicella</taxon>
    </lineage>
</organism>